<dbReference type="EMBL" id="AP012035">
    <property type="protein sequence ID" value="BAJ80290.1"/>
    <property type="molecule type" value="Genomic_DNA"/>
</dbReference>
<dbReference type="InterPro" id="IPR017871">
    <property type="entry name" value="ABC_transporter-like_CS"/>
</dbReference>
<dbReference type="InterPro" id="IPR032524">
    <property type="entry name" value="ABC_tran_C"/>
</dbReference>
<dbReference type="HOGENOM" id="CLU_000604_36_0_5"/>
<sequence length="624" mass="68407">MAALSYPDRRSLAMRSAIGHKARMAPPLLNLQDIRLSLGGAPLLDGAEIGIAAGERICLVGRNGSGKSTLLKIAAGLAEADSGTRFLQPGATLRYLPQEPDLTRFPTVLDYVFDGLDPEVDGHRARACLDRLGLTGAESTARLSGGEARRAALAKVLAPEPDVLLLDEPTNHLDLPAIEWLEAELKASRAGIVLISHDRRLLETVTRSIVWLDRGRTSRIDRGFSHFEAWRDEVFEQEERDAQKLSRAIAREEDWMRYGVTARRKRNVRRVAELAALRARKREERREAREMNVTTSAAALSGKIVVDAEHVSKTFGERCVIRDLTLRVLRGDRLGIVGPNGAGKTTLLRLLTGQIEPDSGTITQGTNLAVATLDQQRAALDPARTLADTLTGGGSDMVEVGGQFRHVVGYMKDFLFRPEQARTPVGTLSGGERGRLLLACAMARPSNLLILDEPTNDLDLETLDILQDMLSDYAGTVLLVSHDRDFLDRVATSTLAAEGDGRWVEYAGGYADMLAQRGPRETREAGPRKPAAPPPKPKAAASAFSFRDRHRLKELESEMETLQAGIARHEARLADPDFFTRDADGFRKASETVGGLQERLAALEAEWLDLELRRETADEGKTSS</sequence>
<evidence type="ECO:0000256" key="4">
    <source>
        <dbReference type="ARBA" id="ARBA00061478"/>
    </source>
</evidence>
<evidence type="ECO:0000256" key="5">
    <source>
        <dbReference type="SAM" id="Coils"/>
    </source>
</evidence>
<comment type="similarity">
    <text evidence="4">Belongs to the ABC transporter superfamily. ABCF family. Uup subfamily.</text>
</comment>
<evidence type="ECO:0000313" key="8">
    <source>
        <dbReference type="Proteomes" id="UP000007100"/>
    </source>
</evidence>
<reference evidence="7 8" key="1">
    <citation type="submission" date="2010-12" db="EMBL/GenBank/DDBJ databases">
        <title>Whole genome sequence of Acidiphilium multivorum AIU301.</title>
        <authorList>
            <person name="Narita-Yamada S."/>
            <person name="Nakamura S."/>
            <person name="Ito N."/>
            <person name="Takarada H."/>
            <person name="Katano Y."/>
            <person name="Nakazawa H."/>
            <person name="Hosoyama A."/>
            <person name="Yamada R."/>
            <person name="Fujita N."/>
        </authorList>
    </citation>
    <scope>NUCLEOTIDE SEQUENCE [LARGE SCALE GENOMIC DNA]</scope>
    <source>
        <strain evidence="8">DSM 11245 / JCM 8867 / AIU301</strain>
    </source>
</reference>
<keyword evidence="2 7" id="KW-0067">ATP-binding</keyword>
<feature type="coiled-coil region" evidence="5">
    <location>
        <begin position="552"/>
        <end position="606"/>
    </location>
</feature>
<keyword evidence="1" id="KW-0547">Nucleotide-binding</keyword>
<dbReference type="FunFam" id="3.40.50.300:FF:000309">
    <property type="entry name" value="ABC transporter ATP-binding protein"/>
    <property type="match status" value="1"/>
</dbReference>
<protein>
    <submittedName>
        <fullName evidence="7">Putative ABC transporter ATP-binding protein</fullName>
    </submittedName>
</protein>
<dbReference type="CDD" id="cd03221">
    <property type="entry name" value="ABCF_EF-3"/>
    <property type="match status" value="2"/>
</dbReference>
<dbReference type="InterPro" id="IPR051309">
    <property type="entry name" value="ABCF_ATPase"/>
</dbReference>
<feature type="region of interest" description="Disordered" evidence="6">
    <location>
        <begin position="518"/>
        <end position="543"/>
    </location>
</feature>
<feature type="compositionally biased region" description="Basic and acidic residues" evidence="6">
    <location>
        <begin position="518"/>
        <end position="527"/>
    </location>
</feature>
<dbReference type="PROSITE" id="PS00211">
    <property type="entry name" value="ABC_TRANSPORTER_1"/>
    <property type="match status" value="1"/>
</dbReference>
<dbReference type="SMART" id="SM00382">
    <property type="entry name" value="AAA"/>
    <property type="match status" value="2"/>
</dbReference>
<organism evidence="7 8">
    <name type="scientific">Acidiphilium multivorum (strain DSM 11245 / JCM 8867 / NBRC 100883 / AIU 301)</name>
    <dbReference type="NCBI Taxonomy" id="926570"/>
    <lineage>
        <taxon>Bacteria</taxon>
        <taxon>Pseudomonadati</taxon>
        <taxon>Pseudomonadota</taxon>
        <taxon>Alphaproteobacteria</taxon>
        <taxon>Acetobacterales</taxon>
        <taxon>Acidocellaceae</taxon>
        <taxon>Acidiphilium</taxon>
    </lineage>
</organism>
<name>F0J634_ACIMA</name>
<keyword evidence="8" id="KW-1185">Reference proteome</keyword>
<dbReference type="Gene3D" id="3.40.50.300">
    <property type="entry name" value="P-loop containing nucleotide triphosphate hydrolases"/>
    <property type="match status" value="2"/>
</dbReference>
<dbReference type="InterPro" id="IPR027417">
    <property type="entry name" value="P-loop_NTPase"/>
</dbReference>
<dbReference type="PANTHER" id="PTHR42855">
    <property type="entry name" value="ABC TRANSPORTER ATP-BINDING SUBUNIT"/>
    <property type="match status" value="1"/>
</dbReference>
<dbReference type="KEGG" id="amv:ACMV_09430"/>
<dbReference type="AlphaFoldDB" id="F0J634"/>
<dbReference type="SUPFAM" id="SSF52540">
    <property type="entry name" value="P-loop containing nucleoside triphosphate hydrolases"/>
    <property type="match status" value="2"/>
</dbReference>
<dbReference type="GO" id="GO:0003677">
    <property type="term" value="F:DNA binding"/>
    <property type="evidence" value="ECO:0007669"/>
    <property type="project" value="InterPro"/>
</dbReference>
<evidence type="ECO:0000256" key="1">
    <source>
        <dbReference type="ARBA" id="ARBA00022741"/>
    </source>
</evidence>
<dbReference type="Gene3D" id="1.10.287.380">
    <property type="entry name" value="Valyl-tRNA synthetase, C-terminal domain"/>
    <property type="match status" value="1"/>
</dbReference>
<dbReference type="PROSITE" id="PS50893">
    <property type="entry name" value="ABC_TRANSPORTER_2"/>
    <property type="match status" value="2"/>
</dbReference>
<evidence type="ECO:0000256" key="6">
    <source>
        <dbReference type="SAM" id="MobiDB-lite"/>
    </source>
</evidence>
<evidence type="ECO:0000256" key="2">
    <source>
        <dbReference type="ARBA" id="ARBA00022840"/>
    </source>
</evidence>
<dbReference type="InterPro" id="IPR037118">
    <property type="entry name" value="Val-tRNA_synth_C_sf"/>
</dbReference>
<dbReference type="InterPro" id="IPR003439">
    <property type="entry name" value="ABC_transporter-like_ATP-bd"/>
</dbReference>
<comment type="catalytic activity">
    <reaction evidence="3">
        <text>ATP + H2O = ADP + phosphate + H(+)</text>
        <dbReference type="Rhea" id="RHEA:13065"/>
        <dbReference type="ChEBI" id="CHEBI:15377"/>
        <dbReference type="ChEBI" id="CHEBI:15378"/>
        <dbReference type="ChEBI" id="CHEBI:30616"/>
        <dbReference type="ChEBI" id="CHEBI:43474"/>
        <dbReference type="ChEBI" id="CHEBI:456216"/>
    </reaction>
</comment>
<evidence type="ECO:0000256" key="3">
    <source>
        <dbReference type="ARBA" id="ARBA00049360"/>
    </source>
</evidence>
<dbReference type="InterPro" id="IPR003593">
    <property type="entry name" value="AAA+_ATPase"/>
</dbReference>
<keyword evidence="5" id="KW-0175">Coiled coil</keyword>
<dbReference type="Proteomes" id="UP000007100">
    <property type="component" value="Chromosome"/>
</dbReference>
<dbReference type="GO" id="GO:0005524">
    <property type="term" value="F:ATP binding"/>
    <property type="evidence" value="ECO:0007669"/>
    <property type="project" value="UniProtKB-KW"/>
</dbReference>
<dbReference type="GO" id="GO:0016887">
    <property type="term" value="F:ATP hydrolysis activity"/>
    <property type="evidence" value="ECO:0007669"/>
    <property type="project" value="InterPro"/>
</dbReference>
<dbReference type="PANTHER" id="PTHR42855:SF1">
    <property type="entry name" value="ABC TRANSPORTER DOMAIN-CONTAINING PROTEIN"/>
    <property type="match status" value="1"/>
</dbReference>
<evidence type="ECO:0000313" key="7">
    <source>
        <dbReference type="EMBL" id="BAJ80290.1"/>
    </source>
</evidence>
<proteinExistence type="inferred from homology"/>
<dbReference type="Pfam" id="PF16326">
    <property type="entry name" value="ABC_tran_CTD"/>
    <property type="match status" value="1"/>
</dbReference>
<dbReference type="Pfam" id="PF00005">
    <property type="entry name" value="ABC_tran"/>
    <property type="match status" value="2"/>
</dbReference>
<accession>F0J634</accession>
<gene>
    <name evidence="7" type="ordered locus">ACMV_09430</name>
</gene>